<accession>A0ABW8NN37</accession>
<name>A0ABW8NN37_9GAMM</name>
<dbReference type="PROSITE" id="PS51296">
    <property type="entry name" value="RIESKE"/>
    <property type="match status" value="1"/>
</dbReference>
<dbReference type="Pfam" id="PF19112">
    <property type="entry name" value="VanA_C"/>
    <property type="match status" value="1"/>
</dbReference>
<evidence type="ECO:0000313" key="7">
    <source>
        <dbReference type="EMBL" id="MFK4754358.1"/>
    </source>
</evidence>
<evidence type="ECO:0000259" key="6">
    <source>
        <dbReference type="PROSITE" id="PS51296"/>
    </source>
</evidence>
<dbReference type="RefSeq" id="WP_369854754.1">
    <property type="nucleotide sequence ID" value="NZ_JBBKTX010000029.1"/>
</dbReference>
<proteinExistence type="predicted"/>
<organism evidence="7 8">
    <name type="scientific">Oceanobacter antarcticus</name>
    <dbReference type="NCBI Taxonomy" id="3133425"/>
    <lineage>
        <taxon>Bacteria</taxon>
        <taxon>Pseudomonadati</taxon>
        <taxon>Pseudomonadota</taxon>
        <taxon>Gammaproteobacteria</taxon>
        <taxon>Oceanospirillales</taxon>
        <taxon>Oceanospirillaceae</taxon>
        <taxon>Oceanobacter</taxon>
    </lineage>
</organism>
<dbReference type="PANTHER" id="PTHR21266">
    <property type="entry name" value="IRON-SULFUR DOMAIN CONTAINING PROTEIN"/>
    <property type="match status" value="1"/>
</dbReference>
<evidence type="ECO:0000256" key="5">
    <source>
        <dbReference type="ARBA" id="ARBA00023014"/>
    </source>
</evidence>
<feature type="domain" description="Rieske" evidence="6">
    <location>
        <begin position="30"/>
        <end position="131"/>
    </location>
</feature>
<keyword evidence="8" id="KW-1185">Reference proteome</keyword>
<dbReference type="Proteomes" id="UP001620597">
    <property type="component" value="Unassembled WGS sequence"/>
</dbReference>
<dbReference type="InterPro" id="IPR050584">
    <property type="entry name" value="Cholesterol_7-desaturase"/>
</dbReference>
<dbReference type="SUPFAM" id="SSF50022">
    <property type="entry name" value="ISP domain"/>
    <property type="match status" value="1"/>
</dbReference>
<keyword evidence="5" id="KW-0411">Iron-sulfur</keyword>
<dbReference type="CDD" id="cd08878">
    <property type="entry name" value="RHO_alpha_C_DMO-like"/>
    <property type="match status" value="1"/>
</dbReference>
<dbReference type="InterPro" id="IPR017941">
    <property type="entry name" value="Rieske_2Fe-2S"/>
</dbReference>
<evidence type="ECO:0000256" key="1">
    <source>
        <dbReference type="ARBA" id="ARBA00022714"/>
    </source>
</evidence>
<dbReference type="Gene3D" id="2.102.10.10">
    <property type="entry name" value="Rieske [2Fe-2S] iron-sulphur domain"/>
    <property type="match status" value="1"/>
</dbReference>
<dbReference type="InterPro" id="IPR044043">
    <property type="entry name" value="VanA_C_cat"/>
</dbReference>
<protein>
    <submittedName>
        <fullName evidence="7">Aromatic ring-hydroxylating dioxygenase subunit alpha</fullName>
    </submittedName>
</protein>
<keyword evidence="2" id="KW-0479">Metal-binding</keyword>
<evidence type="ECO:0000313" key="8">
    <source>
        <dbReference type="Proteomes" id="UP001620597"/>
    </source>
</evidence>
<keyword evidence="1" id="KW-0001">2Fe-2S</keyword>
<dbReference type="EMBL" id="JBBKTX010000029">
    <property type="protein sequence ID" value="MFK4754358.1"/>
    <property type="molecule type" value="Genomic_DNA"/>
</dbReference>
<dbReference type="GO" id="GO:0051213">
    <property type="term" value="F:dioxygenase activity"/>
    <property type="evidence" value="ECO:0007669"/>
    <property type="project" value="UniProtKB-KW"/>
</dbReference>
<dbReference type="Pfam" id="PF00355">
    <property type="entry name" value="Rieske"/>
    <property type="match status" value="1"/>
</dbReference>
<keyword evidence="4" id="KW-0408">Iron</keyword>
<dbReference type="PANTHER" id="PTHR21266:SF60">
    <property type="entry name" value="3-KETOSTEROID-9-ALPHA-MONOOXYGENASE, OXYGENASE COMPONENT"/>
    <property type="match status" value="1"/>
</dbReference>
<reference evidence="7 8" key="1">
    <citation type="submission" date="2024-03" db="EMBL/GenBank/DDBJ databases">
        <title>High-quality draft genome sequence of Oceanobacter sp. wDCs-4.</title>
        <authorList>
            <person name="Dong C."/>
        </authorList>
    </citation>
    <scope>NUCLEOTIDE SEQUENCE [LARGE SCALE GENOMIC DNA]</scope>
    <source>
        <strain evidence="8">wDCs-4</strain>
    </source>
</reference>
<comment type="caution">
    <text evidence="7">The sequence shown here is derived from an EMBL/GenBank/DDBJ whole genome shotgun (WGS) entry which is preliminary data.</text>
</comment>
<keyword evidence="3" id="KW-0560">Oxidoreductase</keyword>
<keyword evidence="7" id="KW-0223">Dioxygenase</keyword>
<sequence length="364" mass="40994">MTVSIYIPGVSAEVNNGPGRQQGAYPLNQWYVAAHSKELTDTPVGRTLLNEAIVLFRKGNGQVAAVEDRCCHRHLPLSAGTVEENGIRCGYHGMLYDDSGRCIDIPGQDKIPRRAKIHAYHIREQNKLVWIWFGQQQDSEPTCEPPAYPIHDDPRYVSDGDVYHYNAPYQLIHDNLLDLSHLGYVHLRTIGGNAKLHMNARMDVESEGTSVRVVRHMPASEPPPTYTAAYPFKGLIDRWQEIVFHPSHLEIWTGAVDQNSEDVNNPERGGFHMRGFHGITPETSTSCHYFWSMATNPSQNIEATKAKVIEQTALTFDEDKVVIEAQYENMKRFVGEAMIDIHVDVGPNRARRIIEQLKTEASAG</sequence>
<evidence type="ECO:0000256" key="2">
    <source>
        <dbReference type="ARBA" id="ARBA00022723"/>
    </source>
</evidence>
<evidence type="ECO:0000256" key="4">
    <source>
        <dbReference type="ARBA" id="ARBA00023004"/>
    </source>
</evidence>
<dbReference type="SUPFAM" id="SSF55961">
    <property type="entry name" value="Bet v1-like"/>
    <property type="match status" value="1"/>
</dbReference>
<dbReference type="Gene3D" id="3.90.380.10">
    <property type="entry name" value="Naphthalene 1,2-dioxygenase Alpha Subunit, Chain A, domain 1"/>
    <property type="match status" value="1"/>
</dbReference>
<evidence type="ECO:0000256" key="3">
    <source>
        <dbReference type="ARBA" id="ARBA00023002"/>
    </source>
</evidence>
<dbReference type="InterPro" id="IPR036922">
    <property type="entry name" value="Rieske_2Fe-2S_sf"/>
</dbReference>
<gene>
    <name evidence="7" type="ORF">WG929_18280</name>
</gene>